<dbReference type="EMBL" id="FR799582">
    <property type="protein sequence ID" value="CBZ28911.1"/>
    <property type="molecule type" value="Genomic_DNA"/>
</dbReference>
<keyword evidence="2" id="KW-1185">Reference proteome</keyword>
<dbReference type="OMA" id="SHMAFLC"/>
<evidence type="ECO:0000313" key="2">
    <source>
        <dbReference type="Proteomes" id="UP000007259"/>
    </source>
</evidence>
<accession>E9B106</accession>
<dbReference type="PhylomeDB" id="E9B106"/>
<dbReference type="Proteomes" id="UP000007259">
    <property type="component" value="Chromosome 29"/>
</dbReference>
<dbReference type="KEGG" id="lmi:LMXM_29_2330"/>
<proteinExistence type="predicted"/>
<gene>
    <name evidence="1" type="ORF">LMXM_29_2330</name>
</gene>
<evidence type="ECO:0000313" key="1">
    <source>
        <dbReference type="EMBL" id="CBZ28911.1"/>
    </source>
</evidence>
<dbReference type="VEuPathDB" id="TriTrypDB:LmxM.29.2330"/>
<dbReference type="OrthoDB" id="262399at2759"/>
<organism evidence="1 2">
    <name type="scientific">Leishmania mexicana (strain MHOM/GT/2001/U1103)</name>
    <dbReference type="NCBI Taxonomy" id="929439"/>
    <lineage>
        <taxon>Eukaryota</taxon>
        <taxon>Discoba</taxon>
        <taxon>Euglenozoa</taxon>
        <taxon>Kinetoplastea</taxon>
        <taxon>Metakinetoplastina</taxon>
        <taxon>Trypanosomatida</taxon>
        <taxon>Trypanosomatidae</taxon>
        <taxon>Leishmaniinae</taxon>
        <taxon>Leishmania</taxon>
    </lineage>
</organism>
<dbReference type="GeneID" id="13451480"/>
<dbReference type="AlphaFoldDB" id="E9B106"/>
<name>E9B106_LEIMU</name>
<reference evidence="1 2" key="1">
    <citation type="journal article" date="2011" name="Genome Res.">
        <title>Chromosome and gene copy number variation allow major structural change between species and strains of Leishmania.</title>
        <authorList>
            <person name="Rogers M.B."/>
            <person name="Hilley J.D."/>
            <person name="Dickens N.J."/>
            <person name="Wilkes J."/>
            <person name="Bates P.A."/>
            <person name="Depledge D.P."/>
            <person name="Harris D."/>
            <person name="Her Y."/>
            <person name="Herzyk P."/>
            <person name="Imamura H."/>
            <person name="Otto T.D."/>
            <person name="Sanders M."/>
            <person name="Seeger K."/>
            <person name="Dujardin J.C."/>
            <person name="Berriman M."/>
            <person name="Smith D.F."/>
            <person name="Hertz-Fowler C."/>
            <person name="Mottram J.C."/>
        </authorList>
    </citation>
    <scope>NUCLEOTIDE SEQUENCE [LARGE SCALE GENOMIC DNA]</scope>
    <source>
        <strain evidence="1 2">MHOM/GT/2001/U1103</strain>
    </source>
</reference>
<protein>
    <submittedName>
        <fullName evidence="1">Uncharacterized protein</fullName>
    </submittedName>
</protein>
<sequence>MPAPAVHSAFGVEDFKIDARFLSHMAFLCSPDKPVETSTLIGNYAICEICVSEGETADIMMYLDTLRSPGQEGYVGKVTSEMRKAAAASRNTAIAEAADAMDAEFARLKSVFFVRVRSFVVIHTETNEVVGRILAFPGQISDDYGNNLEVHSEHGANQMKVARAHIAGGLTTLYIGHGQGAAPAQICAGASGSQAILFDGTALSELLVHNALQHGCVQWEPLDDEVKGNWGILHYRTEAWAKKQNATASATIAAARKIDAEEKGIREAVGEGKVFGAKNTGESTINATEKEDRSPLNWFKKCEWITVSGIIPVVAQCRFARTGRYNAKALSDMIIDYTASMQAAEDPYV</sequence>
<dbReference type="RefSeq" id="XP_003877377.1">
    <property type="nucleotide sequence ID" value="XM_003877328.1"/>
</dbReference>